<reference evidence="2" key="1">
    <citation type="submission" date="2022-11" db="UniProtKB">
        <authorList>
            <consortium name="WormBaseParasite"/>
        </authorList>
    </citation>
    <scope>IDENTIFICATION</scope>
</reference>
<accession>A0AC35GNF1</accession>
<evidence type="ECO:0000313" key="1">
    <source>
        <dbReference type="Proteomes" id="UP000887580"/>
    </source>
</evidence>
<sequence length="251" mass="29720">MEELLKNVNEAETVEAKVKLFEDFTNKYTILPMIWREWTRIVNANAPVEEQKNNKKKLWIKALSHFYSKGFANDIYQISDGFKRDLIRNKIFYRQVEWGIKGVKPLLYYLQYVKKSLSLPNDKLKDYMEFYEEFSTKPIPPEIYQIQQKSRMLFDFGSVETALKLMKDFFGKDITENELKDELNLMEPNEVEPTIPDYAIDEIGFAPFRTTKAVPLKLNEKQTFAFPSKLLFYILQKSDSKMFQKLHSSSK</sequence>
<evidence type="ECO:0000313" key="2">
    <source>
        <dbReference type="WBParaSite" id="PS1159_v2.g6907.t1"/>
    </source>
</evidence>
<proteinExistence type="predicted"/>
<dbReference type="WBParaSite" id="PS1159_v2.g6907.t1">
    <property type="protein sequence ID" value="PS1159_v2.g6907.t1"/>
    <property type="gene ID" value="PS1159_v2.g6907"/>
</dbReference>
<organism evidence="1 2">
    <name type="scientific">Panagrolaimus sp. PS1159</name>
    <dbReference type="NCBI Taxonomy" id="55785"/>
    <lineage>
        <taxon>Eukaryota</taxon>
        <taxon>Metazoa</taxon>
        <taxon>Ecdysozoa</taxon>
        <taxon>Nematoda</taxon>
        <taxon>Chromadorea</taxon>
        <taxon>Rhabditida</taxon>
        <taxon>Tylenchina</taxon>
        <taxon>Panagrolaimomorpha</taxon>
        <taxon>Panagrolaimoidea</taxon>
        <taxon>Panagrolaimidae</taxon>
        <taxon>Panagrolaimus</taxon>
    </lineage>
</organism>
<name>A0AC35GNF1_9BILA</name>
<dbReference type="Proteomes" id="UP000887580">
    <property type="component" value="Unplaced"/>
</dbReference>
<protein>
    <submittedName>
        <fullName evidence="2">Uncharacterized protein</fullName>
    </submittedName>
</protein>